<feature type="transmembrane region" description="Helical" evidence="5">
    <location>
        <begin position="179"/>
        <end position="204"/>
    </location>
</feature>
<dbReference type="PRINTS" id="PR00237">
    <property type="entry name" value="GPCRRHODOPSN"/>
</dbReference>
<feature type="transmembrane region" description="Helical" evidence="5">
    <location>
        <begin position="6"/>
        <end position="23"/>
    </location>
</feature>
<accession>T1EGV5</accession>
<evidence type="ECO:0000256" key="4">
    <source>
        <dbReference type="ARBA" id="ARBA00023136"/>
    </source>
</evidence>
<comment type="subcellular location">
    <subcellularLocation>
        <location evidence="1">Membrane</location>
    </subcellularLocation>
</comment>
<dbReference type="KEGG" id="hro:HELRODRAFT_122743"/>
<feature type="domain" description="G-protein coupled receptors family 1 profile" evidence="6">
    <location>
        <begin position="14"/>
        <end position="298"/>
    </location>
</feature>
<dbReference type="EMBL" id="KB096742">
    <property type="protein sequence ID" value="ESO02726.1"/>
    <property type="molecule type" value="Genomic_DNA"/>
</dbReference>
<sequence length="313" mass="36574">GFISPPIIIFTLFTNFIICLILLKKKMKSPTNIILVFIAISDMLTGLVPLPNYIYFYSFSEYRNWVPYSLCYFHTLTWDHVPTVFHTASIWLTVALAVQRYFYICRPTFAKNWCTVRNAVRASIFIYLLAFTSQLCRILENEFVPIVVASLNDNLTNVTACLKDFKHPFKLNLNIYFNIYWSLRILMVHFVPCTTLVVFSSLLIRALKQALRRRKQLLKQNRRTECRRLAENNLTTLMLVAVVGVFLTVELPLAILLIFMMLDNSMDLHILSPVVRNASQTIINFCILLSYPINFFIYCAMSRMFRDMFKSLF</sequence>
<evidence type="ECO:0000256" key="3">
    <source>
        <dbReference type="ARBA" id="ARBA00022989"/>
    </source>
</evidence>
<dbReference type="HOGENOM" id="CLU_009579_24_5_1"/>
<dbReference type="FunCoup" id="T1EGV5">
    <property type="interactions" value="16"/>
</dbReference>
<evidence type="ECO:0000256" key="1">
    <source>
        <dbReference type="ARBA" id="ARBA00004370"/>
    </source>
</evidence>
<feature type="transmembrane region" description="Helical" evidence="5">
    <location>
        <begin position="35"/>
        <end position="56"/>
    </location>
</feature>
<dbReference type="Pfam" id="PF10324">
    <property type="entry name" value="7TM_GPCR_Srw"/>
    <property type="match status" value="1"/>
</dbReference>
<evidence type="ECO:0000313" key="8">
    <source>
        <dbReference type="EnsemblMetazoa" id="HelroP122743"/>
    </source>
</evidence>
<dbReference type="RefSeq" id="XP_009020134.1">
    <property type="nucleotide sequence ID" value="XM_009021886.1"/>
</dbReference>
<feature type="transmembrane region" description="Helical" evidence="5">
    <location>
        <begin position="115"/>
        <end position="135"/>
    </location>
</feature>
<dbReference type="PROSITE" id="PS50262">
    <property type="entry name" value="G_PROTEIN_RECEP_F1_2"/>
    <property type="match status" value="1"/>
</dbReference>
<dbReference type="InParanoid" id="T1EGV5"/>
<dbReference type="EnsemblMetazoa" id="HelroT122743">
    <property type="protein sequence ID" value="HelroP122743"/>
    <property type="gene ID" value="HelroG122743"/>
</dbReference>
<dbReference type="GO" id="GO:0005886">
    <property type="term" value="C:plasma membrane"/>
    <property type="evidence" value="ECO:0000318"/>
    <property type="project" value="GO_Central"/>
</dbReference>
<evidence type="ECO:0000259" key="6">
    <source>
        <dbReference type="PROSITE" id="PS50262"/>
    </source>
</evidence>
<dbReference type="CTD" id="20195805"/>
<feature type="transmembrane region" description="Helical" evidence="5">
    <location>
        <begin position="84"/>
        <end position="103"/>
    </location>
</feature>
<dbReference type="GO" id="GO:0007186">
    <property type="term" value="P:G protein-coupled receptor signaling pathway"/>
    <property type="evidence" value="ECO:0000318"/>
    <property type="project" value="GO_Central"/>
</dbReference>
<keyword evidence="9" id="KW-1185">Reference proteome</keyword>
<reference evidence="7 9" key="2">
    <citation type="journal article" date="2013" name="Nature">
        <title>Insights into bilaterian evolution from three spiralian genomes.</title>
        <authorList>
            <person name="Simakov O."/>
            <person name="Marletaz F."/>
            <person name="Cho S.J."/>
            <person name="Edsinger-Gonzales E."/>
            <person name="Havlak P."/>
            <person name="Hellsten U."/>
            <person name="Kuo D.H."/>
            <person name="Larsson T."/>
            <person name="Lv J."/>
            <person name="Arendt D."/>
            <person name="Savage R."/>
            <person name="Osoegawa K."/>
            <person name="de Jong P."/>
            <person name="Grimwood J."/>
            <person name="Chapman J.A."/>
            <person name="Shapiro H."/>
            <person name="Aerts A."/>
            <person name="Otillar R.P."/>
            <person name="Terry A.Y."/>
            <person name="Boore J.L."/>
            <person name="Grigoriev I.V."/>
            <person name="Lindberg D.R."/>
            <person name="Seaver E.C."/>
            <person name="Weisblat D.A."/>
            <person name="Putnam N.H."/>
            <person name="Rokhsar D.S."/>
        </authorList>
    </citation>
    <scope>NUCLEOTIDE SEQUENCE</scope>
</reference>
<keyword evidence="3 5" id="KW-1133">Transmembrane helix</keyword>
<dbReference type="InterPro" id="IPR019427">
    <property type="entry name" value="7TM_GPCR_serpentine_rcpt_Srw"/>
</dbReference>
<dbReference type="InterPro" id="IPR000276">
    <property type="entry name" value="GPCR_Rhodpsn"/>
</dbReference>
<dbReference type="Proteomes" id="UP000015101">
    <property type="component" value="Unassembled WGS sequence"/>
</dbReference>
<organism evidence="8 9">
    <name type="scientific">Helobdella robusta</name>
    <name type="common">Californian leech</name>
    <dbReference type="NCBI Taxonomy" id="6412"/>
    <lineage>
        <taxon>Eukaryota</taxon>
        <taxon>Metazoa</taxon>
        <taxon>Spiralia</taxon>
        <taxon>Lophotrochozoa</taxon>
        <taxon>Annelida</taxon>
        <taxon>Clitellata</taxon>
        <taxon>Hirudinea</taxon>
        <taxon>Rhynchobdellida</taxon>
        <taxon>Glossiphoniidae</taxon>
        <taxon>Helobdella</taxon>
    </lineage>
</organism>
<evidence type="ECO:0000313" key="7">
    <source>
        <dbReference type="EMBL" id="ESO02726.1"/>
    </source>
</evidence>
<dbReference type="PANTHER" id="PTHR47023:SF1">
    <property type="entry name" value="SEX PEPTIDE RECEPTOR"/>
    <property type="match status" value="1"/>
</dbReference>
<keyword evidence="4 5" id="KW-0472">Membrane</keyword>
<dbReference type="InterPro" id="IPR017452">
    <property type="entry name" value="GPCR_Rhodpsn_7TM"/>
</dbReference>
<dbReference type="GO" id="GO:0008528">
    <property type="term" value="F:G protein-coupled peptide receptor activity"/>
    <property type="evidence" value="ECO:0000318"/>
    <property type="project" value="GO_Central"/>
</dbReference>
<reference evidence="8" key="3">
    <citation type="submission" date="2015-06" db="UniProtKB">
        <authorList>
            <consortium name="EnsemblMetazoa"/>
        </authorList>
    </citation>
    <scope>IDENTIFICATION</scope>
</reference>
<dbReference type="OrthoDB" id="5962323at2759"/>
<dbReference type="Gene3D" id="1.20.1070.10">
    <property type="entry name" value="Rhodopsin 7-helix transmembrane proteins"/>
    <property type="match status" value="1"/>
</dbReference>
<dbReference type="CDD" id="cd14978">
    <property type="entry name" value="7tmA_FMRFamide_R-like"/>
    <property type="match status" value="1"/>
</dbReference>
<dbReference type="InterPro" id="IPR053071">
    <property type="entry name" value="GPCR1-related_rcpt"/>
</dbReference>
<gene>
    <name evidence="8" type="primary">20195805</name>
    <name evidence="7" type="ORF">HELRODRAFT_122743</name>
</gene>
<dbReference type="OMA" id="RHIIIYI"/>
<evidence type="ECO:0000256" key="5">
    <source>
        <dbReference type="SAM" id="Phobius"/>
    </source>
</evidence>
<evidence type="ECO:0000256" key="2">
    <source>
        <dbReference type="ARBA" id="ARBA00022692"/>
    </source>
</evidence>
<name>T1EGV5_HELRO</name>
<feature type="transmembrane region" description="Helical" evidence="5">
    <location>
        <begin position="282"/>
        <end position="301"/>
    </location>
</feature>
<feature type="transmembrane region" description="Helical" evidence="5">
    <location>
        <begin position="237"/>
        <end position="262"/>
    </location>
</feature>
<proteinExistence type="predicted"/>
<dbReference type="SUPFAM" id="SSF81321">
    <property type="entry name" value="Family A G protein-coupled receptor-like"/>
    <property type="match status" value="1"/>
</dbReference>
<evidence type="ECO:0000313" key="9">
    <source>
        <dbReference type="Proteomes" id="UP000015101"/>
    </source>
</evidence>
<dbReference type="PANTHER" id="PTHR47023">
    <property type="entry name" value="SEX PEPTIDE RECEPTOR"/>
    <property type="match status" value="1"/>
</dbReference>
<dbReference type="eggNOG" id="ENOG502QVMK">
    <property type="taxonomic scope" value="Eukaryota"/>
</dbReference>
<protein>
    <recommendedName>
        <fullName evidence="6">G-protein coupled receptors family 1 profile domain-containing protein</fullName>
    </recommendedName>
</protein>
<dbReference type="GeneID" id="20195805"/>
<reference evidence="9" key="1">
    <citation type="submission" date="2012-12" db="EMBL/GenBank/DDBJ databases">
        <authorList>
            <person name="Hellsten U."/>
            <person name="Grimwood J."/>
            <person name="Chapman J.A."/>
            <person name="Shapiro H."/>
            <person name="Aerts A."/>
            <person name="Otillar R.P."/>
            <person name="Terry A.Y."/>
            <person name="Boore J.L."/>
            <person name="Simakov O."/>
            <person name="Marletaz F."/>
            <person name="Cho S.-J."/>
            <person name="Edsinger-Gonzales E."/>
            <person name="Havlak P."/>
            <person name="Kuo D.-H."/>
            <person name="Larsson T."/>
            <person name="Lv J."/>
            <person name="Arendt D."/>
            <person name="Savage R."/>
            <person name="Osoegawa K."/>
            <person name="de Jong P."/>
            <person name="Lindberg D.R."/>
            <person name="Seaver E.C."/>
            <person name="Weisblat D.A."/>
            <person name="Putnam N.H."/>
            <person name="Grigoriev I.V."/>
            <person name="Rokhsar D.S."/>
        </authorList>
    </citation>
    <scope>NUCLEOTIDE SEQUENCE</scope>
</reference>
<dbReference type="AlphaFoldDB" id="T1EGV5"/>
<keyword evidence="2 5" id="KW-0812">Transmembrane</keyword>
<dbReference type="EMBL" id="AMQM01000992">
    <property type="status" value="NOT_ANNOTATED_CDS"/>
    <property type="molecule type" value="Genomic_DNA"/>
</dbReference>